<comment type="caution">
    <text evidence="3">The sequence shown here is derived from an EMBL/GenBank/DDBJ whole genome shotgun (WGS) entry which is preliminary data.</text>
</comment>
<dbReference type="PANTHER" id="PTHR22878:SF73">
    <property type="entry name" value="DYNEIN AXONEMAL HEAVY CHAIN 1"/>
    <property type="match status" value="1"/>
</dbReference>
<dbReference type="Proteomes" id="UP001148838">
    <property type="component" value="Unassembled WGS sequence"/>
</dbReference>
<name>A0ABQ8U2S5_PERAM</name>
<accession>A0ABQ8U2S5</accession>
<organism evidence="3 4">
    <name type="scientific">Periplaneta americana</name>
    <name type="common">American cockroach</name>
    <name type="synonym">Blatta americana</name>
    <dbReference type="NCBI Taxonomy" id="6978"/>
    <lineage>
        <taxon>Eukaryota</taxon>
        <taxon>Metazoa</taxon>
        <taxon>Ecdysozoa</taxon>
        <taxon>Arthropoda</taxon>
        <taxon>Hexapoda</taxon>
        <taxon>Insecta</taxon>
        <taxon>Pterygota</taxon>
        <taxon>Neoptera</taxon>
        <taxon>Polyneoptera</taxon>
        <taxon>Dictyoptera</taxon>
        <taxon>Blattodea</taxon>
        <taxon>Blattoidea</taxon>
        <taxon>Blattidae</taxon>
        <taxon>Blattinae</taxon>
        <taxon>Periplaneta</taxon>
    </lineage>
</organism>
<dbReference type="Gene3D" id="3.40.50.300">
    <property type="entry name" value="P-loop containing nucleotide triphosphate hydrolases"/>
    <property type="match status" value="1"/>
</dbReference>
<protein>
    <recommendedName>
        <fullName evidence="2">Dynein heavy chain ATP-binding dynein motor region domain-containing protein</fullName>
    </recommendedName>
</protein>
<proteinExistence type="predicted"/>
<evidence type="ECO:0000256" key="1">
    <source>
        <dbReference type="SAM" id="MobiDB-lite"/>
    </source>
</evidence>
<evidence type="ECO:0000313" key="4">
    <source>
        <dbReference type="Proteomes" id="UP001148838"/>
    </source>
</evidence>
<evidence type="ECO:0000259" key="2">
    <source>
        <dbReference type="Pfam" id="PF12781"/>
    </source>
</evidence>
<dbReference type="Gene3D" id="1.20.920.20">
    <property type="match status" value="1"/>
</dbReference>
<reference evidence="3 4" key="1">
    <citation type="journal article" date="2022" name="Allergy">
        <title>Genome assembly and annotation of Periplaneta americana reveal a comprehensive cockroach allergen profile.</title>
        <authorList>
            <person name="Wang L."/>
            <person name="Xiong Q."/>
            <person name="Saelim N."/>
            <person name="Wang L."/>
            <person name="Nong W."/>
            <person name="Wan A.T."/>
            <person name="Shi M."/>
            <person name="Liu X."/>
            <person name="Cao Q."/>
            <person name="Hui J.H.L."/>
            <person name="Sookrung N."/>
            <person name="Leung T.F."/>
            <person name="Tungtrongchitr A."/>
            <person name="Tsui S.K.W."/>
        </authorList>
    </citation>
    <scope>NUCLEOTIDE SEQUENCE [LARGE SCALE GENOMIC DNA]</scope>
    <source>
        <strain evidence="3">PWHHKU_190912</strain>
    </source>
</reference>
<feature type="domain" description="Dynein heavy chain ATP-binding dynein motor region" evidence="2">
    <location>
        <begin position="48"/>
        <end position="195"/>
    </location>
</feature>
<gene>
    <name evidence="3" type="ORF">ANN_03681</name>
</gene>
<dbReference type="InterPro" id="IPR026983">
    <property type="entry name" value="DHC"/>
</dbReference>
<feature type="region of interest" description="Disordered" evidence="1">
    <location>
        <begin position="203"/>
        <end position="224"/>
    </location>
</feature>
<keyword evidence="4" id="KW-1185">Reference proteome</keyword>
<feature type="domain" description="Dynein heavy chain ATP-binding dynein motor region" evidence="2">
    <location>
        <begin position="230"/>
        <end position="305"/>
    </location>
</feature>
<feature type="compositionally biased region" description="Acidic residues" evidence="1">
    <location>
        <begin position="204"/>
        <end position="222"/>
    </location>
</feature>
<dbReference type="EMBL" id="JAJSOF020000001">
    <property type="protein sequence ID" value="KAJ4452163.1"/>
    <property type="molecule type" value="Genomic_DNA"/>
</dbReference>
<dbReference type="InterPro" id="IPR035706">
    <property type="entry name" value="AAA_9"/>
</dbReference>
<dbReference type="Pfam" id="PF12781">
    <property type="entry name" value="AAA_9"/>
    <property type="match status" value="2"/>
</dbReference>
<feature type="non-terminal residue" evidence="3">
    <location>
        <position position="1"/>
    </location>
</feature>
<evidence type="ECO:0000313" key="3">
    <source>
        <dbReference type="EMBL" id="KAJ4452163.1"/>
    </source>
</evidence>
<dbReference type="PANTHER" id="PTHR22878">
    <property type="entry name" value="DYNEIN HEAVY CHAIN 6, AXONEMAL-LIKE-RELATED"/>
    <property type="match status" value="1"/>
</dbReference>
<sequence length="689" mass="78461">AVAYLAPFTDRYRRSLLKEWSSVLKEKEVPHTTGCSPVTTLGEAVLIRQWQLDGLPRDFLSTENAVLVMHSKRWPLFIDPQGQANRWIRNMGKDAGITIAKLSDRDLTRQLESCIRFGKPLLIENVGAELDPALDPVLLRLVYRQGGQDVIKLGDSIVPYSEDFSLYMTTKLPNPHYTPEVSIKVLLVNFTLVPRMLMIMMRNEDDDDGEDDDDDDDDDDDVMMTGYGLKDGLQDQLLALVVMEERADLEEARSALIVSSAQMKQELKECEDRILHRLSASEGSPVDDIDLIVTLEASKEKSEEIKVKVEAAEQTQVDIDATRALYIPVANRGQILFFCVSDLSHIDPMYQYSLEWFIKIFRASMTNTEKTKDISAIYILQLRAVASWSKASCLGLTLRNTRWFDSSWENKFSHEISASVCNRCPPSIVMHLGSYNRWRNLLRKPASYNGWGDHRANHTVPPFWLDDRPPLLRHVNVRLAASCLFERNKLHFAFLLCARIHMDEGKINQQEWLFLLAGGSPLRNVPNPDPSWISVRAWKEILALENLPEFVPFVADIIKNPQAFKKIANSLEPHRDEIGLFVMSPGFLPSFSPVRLFGRELLPPPWDEKFTDFQSMLMLKCVRPDKVTNAMQDYLTRHLGQRFVEPQTTDLQAMYDESAANVPLVFVLSTGTDPAADLYKFADKVSIIL</sequence>
<dbReference type="Gene3D" id="6.10.140.1060">
    <property type="match status" value="1"/>
</dbReference>
<dbReference type="Gene3D" id="1.10.8.1220">
    <property type="match status" value="1"/>
</dbReference>
<dbReference type="InterPro" id="IPR027417">
    <property type="entry name" value="P-loop_NTPase"/>
</dbReference>